<keyword evidence="2" id="KW-1185">Reference proteome</keyword>
<dbReference type="EMBL" id="BQNB010008597">
    <property type="protein sequence ID" value="GJS51596.1"/>
    <property type="molecule type" value="Genomic_DNA"/>
</dbReference>
<evidence type="ECO:0000313" key="2">
    <source>
        <dbReference type="Proteomes" id="UP001151760"/>
    </source>
</evidence>
<organism evidence="1 2">
    <name type="scientific">Tanacetum coccineum</name>
    <dbReference type="NCBI Taxonomy" id="301880"/>
    <lineage>
        <taxon>Eukaryota</taxon>
        <taxon>Viridiplantae</taxon>
        <taxon>Streptophyta</taxon>
        <taxon>Embryophyta</taxon>
        <taxon>Tracheophyta</taxon>
        <taxon>Spermatophyta</taxon>
        <taxon>Magnoliopsida</taxon>
        <taxon>eudicotyledons</taxon>
        <taxon>Gunneridae</taxon>
        <taxon>Pentapetalae</taxon>
        <taxon>asterids</taxon>
        <taxon>campanulids</taxon>
        <taxon>Asterales</taxon>
        <taxon>Asteraceae</taxon>
        <taxon>Asteroideae</taxon>
        <taxon>Anthemideae</taxon>
        <taxon>Anthemidinae</taxon>
        <taxon>Tanacetum</taxon>
    </lineage>
</organism>
<sequence length="134" mass="15044">MLATRGSGKVTTMEARANKTKGIRCLEHTLLGQSTRRHMLDLYLCATSASFTIMDHALWKEEKRLEDVPTIRDFPEVFPEDLQGLPTTRQVEISDQSGTWCCICGAGALLINAVRNEKVVRATARNFRQSLFMA</sequence>
<gene>
    <name evidence="1" type="ORF">Tco_0624958</name>
</gene>
<evidence type="ECO:0000313" key="1">
    <source>
        <dbReference type="EMBL" id="GJS51596.1"/>
    </source>
</evidence>
<reference evidence="1" key="2">
    <citation type="submission" date="2022-01" db="EMBL/GenBank/DDBJ databases">
        <authorList>
            <person name="Yamashiro T."/>
            <person name="Shiraishi A."/>
            <person name="Satake H."/>
            <person name="Nakayama K."/>
        </authorList>
    </citation>
    <scope>NUCLEOTIDE SEQUENCE</scope>
</reference>
<reference evidence="1" key="1">
    <citation type="journal article" date="2022" name="Int. J. Mol. Sci.">
        <title>Draft Genome of Tanacetum Coccineum: Genomic Comparison of Closely Related Tanacetum-Family Plants.</title>
        <authorList>
            <person name="Yamashiro T."/>
            <person name="Shiraishi A."/>
            <person name="Nakayama K."/>
            <person name="Satake H."/>
        </authorList>
    </citation>
    <scope>NUCLEOTIDE SEQUENCE</scope>
</reference>
<protein>
    <submittedName>
        <fullName evidence="1">Uncharacterized protein</fullName>
    </submittedName>
</protein>
<name>A0ABQ4WFE5_9ASTR</name>
<proteinExistence type="predicted"/>
<dbReference type="Proteomes" id="UP001151760">
    <property type="component" value="Unassembled WGS sequence"/>
</dbReference>
<comment type="caution">
    <text evidence="1">The sequence shown here is derived from an EMBL/GenBank/DDBJ whole genome shotgun (WGS) entry which is preliminary data.</text>
</comment>
<accession>A0ABQ4WFE5</accession>